<protein>
    <submittedName>
        <fullName evidence="7">Prenyltransferase</fullName>
    </submittedName>
</protein>
<evidence type="ECO:0000256" key="1">
    <source>
        <dbReference type="ARBA" id="ARBA00004141"/>
    </source>
</evidence>
<dbReference type="Pfam" id="PF01040">
    <property type="entry name" value="UbiA"/>
    <property type="match status" value="1"/>
</dbReference>
<keyword evidence="8" id="KW-1185">Reference proteome</keyword>
<feature type="transmembrane region" description="Helical" evidence="6">
    <location>
        <begin position="29"/>
        <end position="47"/>
    </location>
</feature>
<dbReference type="EMBL" id="CP136600">
    <property type="protein sequence ID" value="WOH37817.1"/>
    <property type="molecule type" value="Genomic_DNA"/>
</dbReference>
<proteinExistence type="predicted"/>
<gene>
    <name evidence="7" type="ORF">RI844_00845</name>
</gene>
<dbReference type="RefSeq" id="WP_348396595.1">
    <property type="nucleotide sequence ID" value="NZ_CP136600.1"/>
</dbReference>
<feature type="transmembrane region" description="Helical" evidence="6">
    <location>
        <begin position="137"/>
        <end position="154"/>
    </location>
</feature>
<reference evidence="7 8" key="1">
    <citation type="submission" date="2023-09" db="EMBL/GenBank/DDBJ databases">
        <authorList>
            <person name="Qi X."/>
        </authorList>
    </citation>
    <scope>NUCLEOTIDE SEQUENCE [LARGE SCALE GENOMIC DNA]</scope>
    <source>
        <strain evidence="7 8">S1-1</strain>
    </source>
</reference>
<dbReference type="CDD" id="cd13962">
    <property type="entry name" value="PT_UbiA_UBIAD1"/>
    <property type="match status" value="1"/>
</dbReference>
<accession>A0ABZ0GPE8</accession>
<dbReference type="PANTHER" id="PTHR13929:SF0">
    <property type="entry name" value="UBIA PRENYLTRANSFERASE DOMAIN-CONTAINING PROTEIN 1"/>
    <property type="match status" value="1"/>
</dbReference>
<evidence type="ECO:0000313" key="7">
    <source>
        <dbReference type="EMBL" id="WOH37817.1"/>
    </source>
</evidence>
<feature type="transmembrane region" description="Helical" evidence="6">
    <location>
        <begin position="297"/>
        <end position="320"/>
    </location>
</feature>
<feature type="transmembrane region" description="Helical" evidence="6">
    <location>
        <begin position="53"/>
        <end position="72"/>
    </location>
</feature>
<keyword evidence="4 6" id="KW-1133">Transmembrane helix</keyword>
<evidence type="ECO:0000256" key="6">
    <source>
        <dbReference type="SAM" id="Phobius"/>
    </source>
</evidence>
<organism evidence="7 8">
    <name type="scientific">Thalassotalea fonticola</name>
    <dbReference type="NCBI Taxonomy" id="3065649"/>
    <lineage>
        <taxon>Bacteria</taxon>
        <taxon>Pseudomonadati</taxon>
        <taxon>Pseudomonadota</taxon>
        <taxon>Gammaproteobacteria</taxon>
        <taxon>Alteromonadales</taxon>
        <taxon>Colwelliaceae</taxon>
        <taxon>Thalassotalea</taxon>
    </lineage>
</organism>
<dbReference type="InterPro" id="IPR026046">
    <property type="entry name" value="UBIAD1"/>
</dbReference>
<sequence>MVKINSTVQAKQFKGQSSNFATLLKTMRLPFLTLTLFCVLLGLSTAIYSDAVISWFDFSICLVGAFSAHIAVNTLNEYQDFHSGLDFKTIKTPFSGGSGGLIENSMAAPLVLKTVLISIAVTMLCGCYFIYQFGTTILPLGVIGITIIITYTRYINKSPLLCLFAPGIGFGALMVVGTDFVLTGHFSVTAMSAGAVCLFLVSNLLLLNQIPDVDADKSVGRKHIVITYGINNSLVVYTVFLICSAAVVILASFHNVLPKLSYFALIPMLAGVESVRELKNACNKHQTIPTSAMQKSLGLNVIAANFTPLLLAICILTSTLN</sequence>
<keyword evidence="3 6" id="KW-0812">Transmembrane</keyword>
<feature type="transmembrane region" description="Helical" evidence="6">
    <location>
        <begin position="110"/>
        <end position="131"/>
    </location>
</feature>
<evidence type="ECO:0000256" key="5">
    <source>
        <dbReference type="ARBA" id="ARBA00023136"/>
    </source>
</evidence>
<evidence type="ECO:0000313" key="8">
    <source>
        <dbReference type="Proteomes" id="UP001301442"/>
    </source>
</evidence>
<evidence type="ECO:0000256" key="3">
    <source>
        <dbReference type="ARBA" id="ARBA00022692"/>
    </source>
</evidence>
<feature type="transmembrane region" description="Helical" evidence="6">
    <location>
        <begin position="161"/>
        <end position="182"/>
    </location>
</feature>
<keyword evidence="5 6" id="KW-0472">Membrane</keyword>
<keyword evidence="2" id="KW-0808">Transferase</keyword>
<evidence type="ECO:0000256" key="4">
    <source>
        <dbReference type="ARBA" id="ARBA00022989"/>
    </source>
</evidence>
<dbReference type="Proteomes" id="UP001301442">
    <property type="component" value="Chromosome"/>
</dbReference>
<dbReference type="PIRSF" id="PIRSF005355">
    <property type="entry name" value="UBIAD1"/>
    <property type="match status" value="1"/>
</dbReference>
<feature type="transmembrane region" description="Helical" evidence="6">
    <location>
        <begin position="228"/>
        <end position="254"/>
    </location>
</feature>
<feature type="transmembrane region" description="Helical" evidence="6">
    <location>
        <begin position="188"/>
        <end position="207"/>
    </location>
</feature>
<name>A0ABZ0GPE8_9GAMM</name>
<comment type="subcellular location">
    <subcellularLocation>
        <location evidence="1">Membrane</location>
        <topology evidence="1">Multi-pass membrane protein</topology>
    </subcellularLocation>
</comment>
<dbReference type="InterPro" id="IPR000537">
    <property type="entry name" value="UbiA_prenyltransferase"/>
</dbReference>
<dbReference type="PANTHER" id="PTHR13929">
    <property type="entry name" value="1,4-DIHYDROXY-2-NAPHTHOATE OCTAPRENYLTRANSFERASE"/>
    <property type="match status" value="1"/>
</dbReference>
<evidence type="ECO:0000256" key="2">
    <source>
        <dbReference type="ARBA" id="ARBA00022679"/>
    </source>
</evidence>